<evidence type="ECO:0000256" key="6">
    <source>
        <dbReference type="ARBA" id="ARBA00023242"/>
    </source>
</evidence>
<keyword evidence="3" id="KW-0805">Transcription regulation</keyword>
<keyword evidence="9" id="KW-1185">Reference proteome</keyword>
<dbReference type="OrthoDB" id="2127950at2759"/>
<dbReference type="AlphaFoldDB" id="E2AEA3"/>
<dbReference type="PROSITE" id="PS00351">
    <property type="entry name" value="TFIID"/>
    <property type="match status" value="1"/>
</dbReference>
<dbReference type="GO" id="GO:0006352">
    <property type="term" value="P:DNA-templated transcription initiation"/>
    <property type="evidence" value="ECO:0007669"/>
    <property type="project" value="InterPro"/>
</dbReference>
<dbReference type="CDD" id="cd04516">
    <property type="entry name" value="TBP_eukaryotes"/>
    <property type="match status" value="1"/>
</dbReference>
<dbReference type="PRINTS" id="PR00686">
    <property type="entry name" value="TIFACTORIID"/>
</dbReference>
<evidence type="ECO:0000256" key="5">
    <source>
        <dbReference type="ARBA" id="ARBA00023163"/>
    </source>
</evidence>
<sequence length="252" mass="28390">MTQVSHEDNELKRLLNNPAKNACEDGSMAPPLSTNVPRPSTSQNVNPHSMMSPTIPANSTKEVWEPCLQNVVSTANLGTELKLNYINIRTRNSEYNPARFTGLIMRIRNPRATALIFSSGKLVCTGAKSENDSFLAAKRFARIIQKLGFPVKFMSDSFKVQNIVATCDVKFPIKLENLYREHPQLCSYEPELYPGLIYRVYIPGNRDNPPISKVVLLIFVNGKVVLTGAKNIDELRNALNLMYPVLMQYRKM</sequence>
<name>E2AEA3_CAMFO</name>
<keyword evidence="4" id="KW-0238">DNA-binding</keyword>
<feature type="compositionally biased region" description="Polar residues" evidence="7">
    <location>
        <begin position="32"/>
        <end position="48"/>
    </location>
</feature>
<dbReference type="InterPro" id="IPR000814">
    <property type="entry name" value="TBP"/>
</dbReference>
<reference evidence="8 9" key="1">
    <citation type="journal article" date="2010" name="Science">
        <title>Genomic comparison of the ants Camponotus floridanus and Harpegnathos saltator.</title>
        <authorList>
            <person name="Bonasio R."/>
            <person name="Zhang G."/>
            <person name="Ye C."/>
            <person name="Mutti N.S."/>
            <person name="Fang X."/>
            <person name="Qin N."/>
            <person name="Donahue G."/>
            <person name="Yang P."/>
            <person name="Li Q."/>
            <person name="Li C."/>
            <person name="Zhang P."/>
            <person name="Huang Z."/>
            <person name="Berger S.L."/>
            <person name="Reinberg D."/>
            <person name="Wang J."/>
            <person name="Liebig J."/>
        </authorList>
    </citation>
    <scope>NUCLEOTIDE SEQUENCE [LARGE SCALE GENOMIC DNA]</scope>
    <source>
        <strain evidence="9">C129</strain>
    </source>
</reference>
<keyword evidence="6" id="KW-0539">Nucleus</keyword>
<organism evidence="9">
    <name type="scientific">Camponotus floridanus</name>
    <name type="common">Florida carpenter ant</name>
    <dbReference type="NCBI Taxonomy" id="104421"/>
    <lineage>
        <taxon>Eukaryota</taxon>
        <taxon>Metazoa</taxon>
        <taxon>Ecdysozoa</taxon>
        <taxon>Arthropoda</taxon>
        <taxon>Hexapoda</taxon>
        <taxon>Insecta</taxon>
        <taxon>Pterygota</taxon>
        <taxon>Neoptera</taxon>
        <taxon>Endopterygota</taxon>
        <taxon>Hymenoptera</taxon>
        <taxon>Apocrita</taxon>
        <taxon>Aculeata</taxon>
        <taxon>Formicoidea</taxon>
        <taxon>Formicidae</taxon>
        <taxon>Formicinae</taxon>
        <taxon>Camponotus</taxon>
    </lineage>
</organism>
<dbReference type="STRING" id="104421.E2AEA3"/>
<dbReference type="SUPFAM" id="SSF55945">
    <property type="entry name" value="TATA-box binding protein-like"/>
    <property type="match status" value="2"/>
</dbReference>
<gene>
    <name evidence="8" type="ORF">EAG_13247</name>
</gene>
<evidence type="ECO:0000313" key="9">
    <source>
        <dbReference type="Proteomes" id="UP000000311"/>
    </source>
</evidence>
<dbReference type="Proteomes" id="UP000000311">
    <property type="component" value="Unassembled WGS sequence"/>
</dbReference>
<evidence type="ECO:0000256" key="3">
    <source>
        <dbReference type="ARBA" id="ARBA00023015"/>
    </source>
</evidence>
<comment type="subcellular location">
    <subcellularLocation>
        <location evidence="1">Nucleus</location>
    </subcellularLocation>
</comment>
<comment type="similarity">
    <text evidence="2">Belongs to the TBP family.</text>
</comment>
<dbReference type="InterPro" id="IPR030491">
    <property type="entry name" value="TBP_CS"/>
</dbReference>
<protein>
    <submittedName>
        <fullName evidence="8">TATA-box-binding protein</fullName>
    </submittedName>
</protein>
<evidence type="ECO:0000313" key="8">
    <source>
        <dbReference type="EMBL" id="EFN68336.1"/>
    </source>
</evidence>
<accession>E2AEA3</accession>
<evidence type="ECO:0000256" key="2">
    <source>
        <dbReference type="ARBA" id="ARBA00005560"/>
    </source>
</evidence>
<keyword evidence="5" id="KW-0804">Transcription</keyword>
<dbReference type="GO" id="GO:0003677">
    <property type="term" value="F:DNA binding"/>
    <property type="evidence" value="ECO:0007669"/>
    <property type="project" value="UniProtKB-KW"/>
</dbReference>
<dbReference type="HAMAP" id="MF_00408">
    <property type="entry name" value="TATA_bind_prot_arch"/>
    <property type="match status" value="1"/>
</dbReference>
<dbReference type="PANTHER" id="PTHR10126">
    <property type="entry name" value="TATA-BOX BINDING PROTEIN"/>
    <property type="match status" value="1"/>
</dbReference>
<dbReference type="OMA" id="FHFKIAE"/>
<dbReference type="InParanoid" id="E2AEA3"/>
<feature type="region of interest" description="Disordered" evidence="7">
    <location>
        <begin position="20"/>
        <end position="48"/>
    </location>
</feature>
<evidence type="ECO:0000256" key="1">
    <source>
        <dbReference type="ARBA" id="ARBA00004123"/>
    </source>
</evidence>
<dbReference type="EMBL" id="GL438827">
    <property type="protein sequence ID" value="EFN68336.1"/>
    <property type="molecule type" value="Genomic_DNA"/>
</dbReference>
<dbReference type="InterPro" id="IPR012295">
    <property type="entry name" value="TBP_dom_sf"/>
</dbReference>
<dbReference type="FunFam" id="3.30.310.10:FF:000005">
    <property type="entry name" value="TATA box-binding protein-like 1"/>
    <property type="match status" value="1"/>
</dbReference>
<dbReference type="GO" id="GO:0005634">
    <property type="term" value="C:nucleus"/>
    <property type="evidence" value="ECO:0007669"/>
    <property type="project" value="UniProtKB-SubCell"/>
</dbReference>
<proteinExistence type="inferred from homology"/>
<evidence type="ECO:0000256" key="7">
    <source>
        <dbReference type="SAM" id="MobiDB-lite"/>
    </source>
</evidence>
<dbReference type="InterPro" id="IPR033710">
    <property type="entry name" value="TBP_eukaryotic"/>
</dbReference>
<dbReference type="Gene3D" id="3.30.310.10">
    <property type="entry name" value="TATA-Binding Protein"/>
    <property type="match status" value="2"/>
</dbReference>
<evidence type="ECO:0000256" key="4">
    <source>
        <dbReference type="ARBA" id="ARBA00023125"/>
    </source>
</evidence>
<dbReference type="KEGG" id="cfo:105251398"/>
<dbReference type="Pfam" id="PF00352">
    <property type="entry name" value="TBP"/>
    <property type="match status" value="2"/>
</dbReference>